<reference evidence="4 5" key="1">
    <citation type="journal article" date="2010" name="Cell">
        <title>The genome of Naegleria gruberi illuminates early eukaryotic versatility.</title>
        <authorList>
            <person name="Fritz-Laylin L.K."/>
            <person name="Prochnik S.E."/>
            <person name="Ginger M.L."/>
            <person name="Dacks J.B."/>
            <person name="Carpenter M.L."/>
            <person name="Field M.C."/>
            <person name="Kuo A."/>
            <person name="Paredez A."/>
            <person name="Chapman J."/>
            <person name="Pham J."/>
            <person name="Shu S."/>
            <person name="Neupane R."/>
            <person name="Cipriano M."/>
            <person name="Mancuso J."/>
            <person name="Tu H."/>
            <person name="Salamov A."/>
            <person name="Lindquist E."/>
            <person name="Shapiro H."/>
            <person name="Lucas S."/>
            <person name="Grigoriev I.V."/>
            <person name="Cande W.Z."/>
            <person name="Fulton C."/>
            <person name="Rokhsar D.S."/>
            <person name="Dawson S.C."/>
        </authorList>
    </citation>
    <scope>NUCLEOTIDE SEQUENCE [LARGE SCALE GENOMIC DNA]</scope>
    <source>
        <strain evidence="4 5">NEG-M</strain>
    </source>
</reference>
<dbReference type="VEuPathDB" id="AmoebaDB:NAEGRDRAFT_64519"/>
<dbReference type="Proteomes" id="UP000006671">
    <property type="component" value="Unassembled WGS sequence"/>
</dbReference>
<dbReference type="AlphaFoldDB" id="D2V6Q0"/>
<evidence type="ECO:0000256" key="2">
    <source>
        <dbReference type="SAM" id="MobiDB-lite"/>
    </source>
</evidence>
<organism evidence="5">
    <name type="scientific">Naegleria gruberi</name>
    <name type="common">Amoeba</name>
    <dbReference type="NCBI Taxonomy" id="5762"/>
    <lineage>
        <taxon>Eukaryota</taxon>
        <taxon>Discoba</taxon>
        <taxon>Heterolobosea</taxon>
        <taxon>Tetramitia</taxon>
        <taxon>Eutetramitia</taxon>
        <taxon>Vahlkampfiidae</taxon>
        <taxon>Naegleria</taxon>
    </lineage>
</organism>
<dbReference type="InterPro" id="IPR000210">
    <property type="entry name" value="BTB/POZ_dom"/>
</dbReference>
<dbReference type="SUPFAM" id="SSF54695">
    <property type="entry name" value="POZ domain"/>
    <property type="match status" value="2"/>
</dbReference>
<feature type="compositionally biased region" description="Low complexity" evidence="2">
    <location>
        <begin position="209"/>
        <end position="218"/>
    </location>
</feature>
<dbReference type="InParanoid" id="D2V6Q0"/>
<evidence type="ECO:0000259" key="3">
    <source>
        <dbReference type="PROSITE" id="PS50097"/>
    </source>
</evidence>
<dbReference type="PANTHER" id="PTHR11145:SF19">
    <property type="entry name" value="BTB DOMAIN-CONTAINING PROTEIN-RELATED"/>
    <property type="match status" value="1"/>
</dbReference>
<feature type="domain" description="BTB" evidence="3">
    <location>
        <begin position="96"/>
        <end position="165"/>
    </location>
</feature>
<dbReference type="GO" id="GO:0051260">
    <property type="term" value="P:protein homooligomerization"/>
    <property type="evidence" value="ECO:0007669"/>
    <property type="project" value="InterPro"/>
</dbReference>
<keyword evidence="1" id="KW-0175">Coiled coil</keyword>
<feature type="coiled-coil region" evidence="1">
    <location>
        <begin position="263"/>
        <end position="290"/>
    </location>
</feature>
<dbReference type="PROSITE" id="PS50097">
    <property type="entry name" value="BTB"/>
    <property type="match status" value="1"/>
</dbReference>
<dbReference type="KEGG" id="ngr:NAEGRDRAFT_64519"/>
<dbReference type="EMBL" id="GG738854">
    <property type="protein sequence ID" value="EFC47478.1"/>
    <property type="molecule type" value="Genomic_DNA"/>
</dbReference>
<dbReference type="InterPro" id="IPR011333">
    <property type="entry name" value="SKP1/BTB/POZ_sf"/>
</dbReference>
<evidence type="ECO:0000313" key="5">
    <source>
        <dbReference type="Proteomes" id="UP000006671"/>
    </source>
</evidence>
<dbReference type="InterPro" id="IPR003131">
    <property type="entry name" value="T1-type_BTB"/>
</dbReference>
<dbReference type="CDD" id="cd18316">
    <property type="entry name" value="BTB_POZ_KCTD-like"/>
    <property type="match status" value="1"/>
</dbReference>
<feature type="region of interest" description="Disordered" evidence="2">
    <location>
        <begin position="207"/>
        <end position="241"/>
    </location>
</feature>
<dbReference type="InterPro" id="IPR045068">
    <property type="entry name" value="BACURD1-3"/>
</dbReference>
<dbReference type="RefSeq" id="XP_002680222.1">
    <property type="nucleotide sequence ID" value="XM_002680176.1"/>
</dbReference>
<proteinExistence type="predicted"/>
<dbReference type="OrthoDB" id="539213at2759"/>
<protein>
    <submittedName>
        <fullName evidence="4">Predicted protein</fullName>
    </submittedName>
</protein>
<gene>
    <name evidence="4" type="ORF">NAEGRDRAFT_64519</name>
</gene>
<feature type="compositionally biased region" description="Acidic residues" evidence="2">
    <location>
        <begin position="552"/>
        <end position="565"/>
    </location>
</feature>
<feature type="region of interest" description="Disordered" evidence="2">
    <location>
        <begin position="1"/>
        <end position="33"/>
    </location>
</feature>
<name>D2V6Q0_NAEGR</name>
<keyword evidence="5" id="KW-1185">Reference proteome</keyword>
<dbReference type="Gene3D" id="3.30.710.10">
    <property type="entry name" value="Potassium Channel Kv1.1, Chain A"/>
    <property type="match status" value="2"/>
</dbReference>
<evidence type="ECO:0000256" key="1">
    <source>
        <dbReference type="SAM" id="Coils"/>
    </source>
</evidence>
<evidence type="ECO:0000313" key="4">
    <source>
        <dbReference type="EMBL" id="EFC47478.1"/>
    </source>
</evidence>
<dbReference type="PANTHER" id="PTHR11145">
    <property type="entry name" value="BTB/POZ DOMAIN-CONTAINING ADAPTER FOR CUL3-MEDIATED RHOA DEGRADATION PROTEIN FAMILY MEMBER"/>
    <property type="match status" value="1"/>
</dbReference>
<dbReference type="Pfam" id="PF02214">
    <property type="entry name" value="BTB_2"/>
    <property type="match status" value="1"/>
</dbReference>
<dbReference type="SMART" id="SM00225">
    <property type="entry name" value="BTB"/>
    <property type="match status" value="2"/>
</dbReference>
<accession>D2V6Q0</accession>
<dbReference type="eggNOG" id="KOG2716">
    <property type="taxonomic scope" value="Eukaryota"/>
</dbReference>
<feature type="compositionally biased region" description="Basic and acidic residues" evidence="2">
    <location>
        <begin position="21"/>
        <end position="33"/>
    </location>
</feature>
<sequence>MLQQAKKRKAEDYTSAAGDETLPRRSSHDPQYIIDREELEKVRIDALYKIDEERRKNQQKRRELEVLEKAGKDNSSSSNSAYHNNKVKEILQSGENIIKLMVGGKMFITSMSTLNKRDNMIKTMLNSDFKVDTDENGCILLNDSNPEYFPIILEHIRTGSTNYVGLWENSNEENIEKLKELLVESDYFGTGKLSAKIANLIKEFNADQNNNKPNESNNEMVDEVVKPKPVSKKTNLDSDQDASDEKWLEKFKQLTLQEKTVMDEFMKKTEDEIEKEREELRQREASLKKEPITFNVRGVKFVCGIEKLLVHTESIFPQLALASSNNEIFLDRDSEIFSVVFEFLESATFNSVPKDISKRKLVYKEAREFKLKGLLEFLDPLRYPIEDVGAENLKIKKDEDFLRNLYVSERENPILADPYIHLVNVFGSEHATRTLFDQCDPPQTVPMIFDFENPIEASELINEFSNLLLPPVPKLCSTRAEFFTQFNALTCGIFKDMDWSNVFVAGGGILACMLKADLEREDLIESNRNRRFRSRFSTPISIEKPKKKILYEEDDGSESDQDQVDTDGYFTSSSSEESEPVSHYSFFGNVTQEKEKDLDKQLFEYFQKSYWKNSDIDLFLYGLNEKEAENKIVYLYNLFKKNLADIPNYARKTGEESHEDILLLRTENAITFKFISSVRTVQVILRIYKAPAEVLMGFDVNCCCVGFDGSQVYALPRAIQAIKTRCNIVDPDRQSTTYELRLAKYALRGFRIGVAGFDEKRIQNDLLITDCFYKPNRRRYVQPKTVAKLSNVTGLAKILLLRHSYKHSKFRAGLKSIGGGKDVDSAEKMISKSKYHDYVQVNVSRRYFFGSNEQQFVTASQYFEHINSRTEYLIEEAKKKLFFEYSLNNINEIISTTQPKSDLPLHLEWITYDPGRQYVVGSFHPHKLNFFKDAYTHAETECKAQGKKKMSKYIWHISGRGYRTTLNAEESKKVETAYRLYNKGGQEEYVLNNGKIINFDTMQVPSGSGWRRYRVFRTSDSSIYVKSTSDTVTDIHEVLDVEEK</sequence>
<feature type="region of interest" description="Disordered" evidence="2">
    <location>
        <begin position="551"/>
        <end position="581"/>
    </location>
</feature>
<dbReference type="GeneID" id="8849112"/>